<gene>
    <name evidence="1" type="ORF">MTR67_018301</name>
</gene>
<evidence type="ECO:0000313" key="2">
    <source>
        <dbReference type="Proteomes" id="UP001234989"/>
    </source>
</evidence>
<reference evidence="1" key="1">
    <citation type="submission" date="2023-08" db="EMBL/GenBank/DDBJ databases">
        <title>A de novo genome assembly of Solanum verrucosum Schlechtendal, a Mexican diploid species geographically isolated from the other diploid A-genome species in potato relatives.</title>
        <authorList>
            <person name="Hosaka K."/>
        </authorList>
    </citation>
    <scope>NUCLEOTIDE SEQUENCE</scope>
    <source>
        <tissue evidence="1">Young leaves</tissue>
    </source>
</reference>
<dbReference type="Proteomes" id="UP001234989">
    <property type="component" value="Chromosome 4"/>
</dbReference>
<protein>
    <submittedName>
        <fullName evidence="1">Uncharacterized protein</fullName>
    </submittedName>
</protein>
<dbReference type="EMBL" id="CP133615">
    <property type="protein sequence ID" value="WMV24916.1"/>
    <property type="molecule type" value="Genomic_DNA"/>
</dbReference>
<dbReference type="AlphaFoldDB" id="A0AAF0QKE4"/>
<keyword evidence="2" id="KW-1185">Reference proteome</keyword>
<name>A0AAF0QKE4_SOLVR</name>
<organism evidence="1 2">
    <name type="scientific">Solanum verrucosum</name>
    <dbReference type="NCBI Taxonomy" id="315347"/>
    <lineage>
        <taxon>Eukaryota</taxon>
        <taxon>Viridiplantae</taxon>
        <taxon>Streptophyta</taxon>
        <taxon>Embryophyta</taxon>
        <taxon>Tracheophyta</taxon>
        <taxon>Spermatophyta</taxon>
        <taxon>Magnoliopsida</taxon>
        <taxon>eudicotyledons</taxon>
        <taxon>Gunneridae</taxon>
        <taxon>Pentapetalae</taxon>
        <taxon>asterids</taxon>
        <taxon>lamiids</taxon>
        <taxon>Solanales</taxon>
        <taxon>Solanaceae</taxon>
        <taxon>Solanoideae</taxon>
        <taxon>Solaneae</taxon>
        <taxon>Solanum</taxon>
    </lineage>
</organism>
<sequence length="72" mass="8193">MLMAHTFAVDSVDFAATSWKLLGTYILQSLSTFTPPHNYTLNSFSLLFHRYFLALNNAENSQNTALCKNCRM</sequence>
<proteinExistence type="predicted"/>
<evidence type="ECO:0000313" key="1">
    <source>
        <dbReference type="EMBL" id="WMV24916.1"/>
    </source>
</evidence>
<accession>A0AAF0QKE4</accession>